<reference evidence="7 8" key="1">
    <citation type="submission" date="2018-06" db="EMBL/GenBank/DDBJ databases">
        <title>Whole Genome Sequence of an efficient microsymbiont, Rhizobium tropici.</title>
        <authorList>
            <person name="Srinivasan R."/>
            <person name="Singh H.V."/>
            <person name="Srivastava R."/>
            <person name="Kumari B."/>
            <person name="Radhakrishna A."/>
        </authorList>
    </citation>
    <scope>NUCLEOTIDE SEQUENCE [LARGE SCALE GENOMIC DNA]</scope>
    <source>
        <strain evidence="7 8">IGFRI Rhizo-19</strain>
    </source>
</reference>
<dbReference type="GO" id="GO:0005975">
    <property type="term" value="P:carbohydrate metabolic process"/>
    <property type="evidence" value="ECO:0007669"/>
    <property type="project" value="InterPro"/>
</dbReference>
<dbReference type="InterPro" id="IPR051398">
    <property type="entry name" value="Polysacch_Deacetylase"/>
</dbReference>
<dbReference type="EMBL" id="QMKK01000024">
    <property type="protein sequence ID" value="RAX42167.1"/>
    <property type="molecule type" value="Genomic_DNA"/>
</dbReference>
<evidence type="ECO:0000256" key="5">
    <source>
        <dbReference type="ARBA" id="ARBA00032976"/>
    </source>
</evidence>
<dbReference type="PROSITE" id="PS51677">
    <property type="entry name" value="NODB"/>
    <property type="match status" value="1"/>
</dbReference>
<gene>
    <name evidence="7" type="ORF">DQ393_07730</name>
</gene>
<accession>A0A329YF37</accession>
<evidence type="ECO:0000256" key="1">
    <source>
        <dbReference type="ARBA" id="ARBA00003236"/>
    </source>
</evidence>
<evidence type="ECO:0000256" key="4">
    <source>
        <dbReference type="ARBA" id="ARBA00022729"/>
    </source>
</evidence>
<evidence type="ECO:0000256" key="3">
    <source>
        <dbReference type="ARBA" id="ARBA00020071"/>
    </source>
</evidence>
<dbReference type="OrthoDB" id="9782872at2"/>
<comment type="similarity">
    <text evidence="2">Belongs to the polysaccharide deacetylase family.</text>
</comment>
<protein>
    <recommendedName>
        <fullName evidence="3">Chitooligosaccharide deacetylase</fullName>
    </recommendedName>
    <alternativeName>
        <fullName evidence="5">Nodulation protein B</fullName>
    </alternativeName>
</protein>
<proteinExistence type="inferred from homology"/>
<dbReference type="InterPro" id="IPR011330">
    <property type="entry name" value="Glyco_hydro/deAcase_b/a-brl"/>
</dbReference>
<dbReference type="RefSeq" id="WP_112341182.1">
    <property type="nucleotide sequence ID" value="NZ_QMKK01000024.1"/>
</dbReference>
<dbReference type="SUPFAM" id="SSF88713">
    <property type="entry name" value="Glycoside hydrolase/deacetylase"/>
    <property type="match status" value="1"/>
</dbReference>
<evidence type="ECO:0000256" key="2">
    <source>
        <dbReference type="ARBA" id="ARBA00010973"/>
    </source>
</evidence>
<sequence>MEQGIKVRLKRRMISSGLEAAAILKGAGLMRDVAGLGAIFTLHHVRPALSRRFTPNAHLEVSPDFLDRAIARLKKDGYEFIALDALPARLANAAGKPPFVAFTLDDGNRDNLDHALPVFSRHGAPFTVFVAQGLSERSHSIWWETLAELLVRLDRLTFDFGSGDEFLPLGKESHKHAAFARFAAFVHGHDESEAVGRIDALARRHGLEPLDIVRASIMDRGELTQLARHPLASLGAHTVSHRALSRLPEAEAAAEMALSADYVADITGRRPISIAYPYGTLEAVSPREGRLAAELGFSVGVTTRPGTIMPANGTEATFLPRLSLNGHYQKPRYASALASGIPMRLMGPEKRHGS</sequence>
<name>A0A329YF37_RHITR</name>
<evidence type="ECO:0000313" key="8">
    <source>
        <dbReference type="Proteomes" id="UP000251205"/>
    </source>
</evidence>
<keyword evidence="4" id="KW-0732">Signal</keyword>
<dbReference type="Proteomes" id="UP000251205">
    <property type="component" value="Unassembled WGS sequence"/>
</dbReference>
<evidence type="ECO:0000259" key="6">
    <source>
        <dbReference type="PROSITE" id="PS51677"/>
    </source>
</evidence>
<dbReference type="AlphaFoldDB" id="A0A329YF37"/>
<dbReference type="GO" id="GO:0016810">
    <property type="term" value="F:hydrolase activity, acting on carbon-nitrogen (but not peptide) bonds"/>
    <property type="evidence" value="ECO:0007669"/>
    <property type="project" value="InterPro"/>
</dbReference>
<dbReference type="InterPro" id="IPR002509">
    <property type="entry name" value="NODB_dom"/>
</dbReference>
<comment type="caution">
    <text evidence="7">The sequence shown here is derived from an EMBL/GenBank/DDBJ whole genome shotgun (WGS) entry which is preliminary data.</text>
</comment>
<dbReference type="PANTHER" id="PTHR34216">
    <property type="match status" value="1"/>
</dbReference>
<dbReference type="Gene3D" id="3.20.20.370">
    <property type="entry name" value="Glycoside hydrolase/deacetylase"/>
    <property type="match status" value="1"/>
</dbReference>
<feature type="domain" description="NodB homology" evidence="6">
    <location>
        <begin position="98"/>
        <end position="354"/>
    </location>
</feature>
<dbReference type="PANTHER" id="PTHR34216:SF7">
    <property type="entry name" value="POLY-BETA-1,6-N-ACETYL-D-GLUCOSAMINE N-DEACETYLASE"/>
    <property type="match status" value="1"/>
</dbReference>
<dbReference type="Pfam" id="PF01522">
    <property type="entry name" value="Polysacc_deac_1"/>
    <property type="match status" value="1"/>
</dbReference>
<evidence type="ECO:0000313" key="7">
    <source>
        <dbReference type="EMBL" id="RAX42167.1"/>
    </source>
</evidence>
<comment type="function">
    <text evidence="1">Is involved in generating a small heat-stable compound (Nod), an acylated oligomer of N-acetylglucosamine, that stimulates mitosis in various plant protoplasts.</text>
</comment>
<organism evidence="7 8">
    <name type="scientific">Rhizobium tropici</name>
    <dbReference type="NCBI Taxonomy" id="398"/>
    <lineage>
        <taxon>Bacteria</taxon>
        <taxon>Pseudomonadati</taxon>
        <taxon>Pseudomonadota</taxon>
        <taxon>Alphaproteobacteria</taxon>
        <taxon>Hyphomicrobiales</taxon>
        <taxon>Rhizobiaceae</taxon>
        <taxon>Rhizobium/Agrobacterium group</taxon>
        <taxon>Rhizobium</taxon>
    </lineage>
</organism>